<proteinExistence type="inferred from homology"/>
<dbReference type="PANTHER" id="PTHR46566">
    <property type="entry name" value="1-PHOSPHOFRUCTOKINASE-RELATED"/>
    <property type="match status" value="1"/>
</dbReference>
<keyword evidence="3" id="KW-0547">Nucleotide-binding</keyword>
<evidence type="ECO:0000256" key="1">
    <source>
        <dbReference type="ARBA" id="ARBA00010688"/>
    </source>
</evidence>
<evidence type="ECO:0000256" key="2">
    <source>
        <dbReference type="ARBA" id="ARBA00022679"/>
    </source>
</evidence>
<comment type="similarity">
    <text evidence="1 6">Belongs to the carbohydrate kinase PfkB family.</text>
</comment>
<gene>
    <name evidence="8" type="ORF">E0E05_08470</name>
</gene>
<dbReference type="Gene3D" id="3.40.1190.20">
    <property type="match status" value="1"/>
</dbReference>
<evidence type="ECO:0000256" key="4">
    <source>
        <dbReference type="ARBA" id="ARBA00022777"/>
    </source>
</evidence>
<keyword evidence="5" id="KW-0067">ATP-binding</keyword>
<evidence type="ECO:0000313" key="8">
    <source>
        <dbReference type="EMBL" id="QBK30627.1"/>
    </source>
</evidence>
<evidence type="ECO:0000256" key="5">
    <source>
        <dbReference type="ARBA" id="ARBA00022840"/>
    </source>
</evidence>
<dbReference type="GO" id="GO:0005829">
    <property type="term" value="C:cytosol"/>
    <property type="evidence" value="ECO:0007669"/>
    <property type="project" value="TreeGrafter"/>
</dbReference>
<dbReference type="PIRSF" id="PIRSF000535">
    <property type="entry name" value="1PFK/6PFK/LacC"/>
    <property type="match status" value="1"/>
</dbReference>
<sequence>MDHQPVVTITLNPAVDIAADVETVRPDVKLRCKAPQFDPGGGGINVARAITKLGGRARALIAVGGATGDMLATMLAGEAIDTIAVDTGGQTRQSFTARETSSGHLYRFVLPGPEWTRAADDALFEALATLLAPGTLAVLSGSLPPGAGAEIVERIEAACEKAGAALVADTSGPVLTALCARSGQPLHLLRMDRDEALTVSGRTLSTPSDFAAYGAELVSAGVADHIVIGLGARGSVGVSAAEKILCSRPVEKPLSAVGAGDSFVGAMVLALARGLAFETAIAHGTAAAASAVVTPGTALCERATTEAFIAEVETTRLA</sequence>
<evidence type="ECO:0000313" key="9">
    <source>
        <dbReference type="Proteomes" id="UP000293719"/>
    </source>
</evidence>
<dbReference type="InterPro" id="IPR017583">
    <property type="entry name" value="Tagatose/fructose_Pkinase"/>
</dbReference>
<dbReference type="OrthoDB" id="9801219at2"/>
<name>A0A4P6UZR6_9HYPH</name>
<dbReference type="RefSeq" id="WP_131616313.1">
    <property type="nucleotide sequence ID" value="NZ_CP036532.1"/>
</dbReference>
<organism evidence="8 9">
    <name type="scientific">Roseitalea porphyridii</name>
    <dbReference type="NCBI Taxonomy" id="1852022"/>
    <lineage>
        <taxon>Bacteria</taxon>
        <taxon>Pseudomonadati</taxon>
        <taxon>Pseudomonadota</taxon>
        <taxon>Alphaproteobacteria</taxon>
        <taxon>Hyphomicrobiales</taxon>
        <taxon>Ahrensiaceae</taxon>
        <taxon>Roseitalea</taxon>
    </lineage>
</organism>
<dbReference type="AlphaFoldDB" id="A0A4P6UZR6"/>
<protein>
    <recommendedName>
        <fullName evidence="6">Phosphofructokinase</fullName>
    </recommendedName>
</protein>
<dbReference type="Pfam" id="PF00294">
    <property type="entry name" value="PfkB"/>
    <property type="match status" value="1"/>
</dbReference>
<dbReference type="Proteomes" id="UP000293719">
    <property type="component" value="Chromosome"/>
</dbReference>
<keyword evidence="4 8" id="KW-0418">Kinase</keyword>
<dbReference type="InterPro" id="IPR011611">
    <property type="entry name" value="PfkB_dom"/>
</dbReference>
<evidence type="ECO:0000256" key="6">
    <source>
        <dbReference type="PIRNR" id="PIRNR000535"/>
    </source>
</evidence>
<dbReference type="PROSITE" id="PS00583">
    <property type="entry name" value="PFKB_KINASES_1"/>
    <property type="match status" value="1"/>
</dbReference>
<dbReference type="GO" id="GO:0005524">
    <property type="term" value="F:ATP binding"/>
    <property type="evidence" value="ECO:0007669"/>
    <property type="project" value="UniProtKB-KW"/>
</dbReference>
<keyword evidence="9" id="KW-1185">Reference proteome</keyword>
<evidence type="ECO:0000259" key="7">
    <source>
        <dbReference type="Pfam" id="PF00294"/>
    </source>
</evidence>
<dbReference type="EMBL" id="CP036532">
    <property type="protein sequence ID" value="QBK30627.1"/>
    <property type="molecule type" value="Genomic_DNA"/>
</dbReference>
<dbReference type="InterPro" id="IPR002173">
    <property type="entry name" value="Carboh/pur_kinase_PfkB_CS"/>
</dbReference>
<dbReference type="NCBIfam" id="TIGR03168">
    <property type="entry name" value="1-PFK"/>
    <property type="match status" value="1"/>
</dbReference>
<reference evidence="8 9" key="1">
    <citation type="journal article" date="2017" name="Int. J. Syst. Evol. Microbiol.">
        <title>Roseitalea porphyridii gen. nov., sp. nov., isolated from a red alga, and reclassification of Hoeflea suaedae Chung et al. 2013 as Pseudohoeflea suaedae gen. nov., comb. nov.</title>
        <authorList>
            <person name="Hyeon J.W."/>
            <person name="Jeong S.E."/>
            <person name="Baek K."/>
            <person name="Jeon C.O."/>
        </authorList>
    </citation>
    <scope>NUCLEOTIDE SEQUENCE [LARGE SCALE GENOMIC DNA]</scope>
    <source>
        <strain evidence="8 9">MA7-20</strain>
    </source>
</reference>
<dbReference type="GO" id="GO:0003872">
    <property type="term" value="F:6-phosphofructokinase activity"/>
    <property type="evidence" value="ECO:0007669"/>
    <property type="project" value="TreeGrafter"/>
</dbReference>
<dbReference type="KEGG" id="rpod:E0E05_08470"/>
<dbReference type="PANTHER" id="PTHR46566:SF2">
    <property type="entry name" value="ATP-DEPENDENT 6-PHOSPHOFRUCTOKINASE ISOZYME 2"/>
    <property type="match status" value="1"/>
</dbReference>
<dbReference type="InterPro" id="IPR029056">
    <property type="entry name" value="Ribokinase-like"/>
</dbReference>
<dbReference type="GeneID" id="90767326"/>
<accession>A0A4P6UZR6</accession>
<keyword evidence="2 6" id="KW-0808">Transferase</keyword>
<evidence type="ECO:0000256" key="3">
    <source>
        <dbReference type="ARBA" id="ARBA00022741"/>
    </source>
</evidence>
<feature type="domain" description="Carbohydrate kinase PfkB" evidence="7">
    <location>
        <begin position="15"/>
        <end position="301"/>
    </location>
</feature>
<dbReference type="SUPFAM" id="SSF53613">
    <property type="entry name" value="Ribokinase-like"/>
    <property type="match status" value="1"/>
</dbReference>